<dbReference type="GO" id="GO:0005524">
    <property type="term" value="F:ATP binding"/>
    <property type="evidence" value="ECO:0007669"/>
    <property type="project" value="UniProtKB-KW"/>
</dbReference>
<dbReference type="AlphaFoldDB" id="A0A2V2A4N4"/>
<keyword evidence="4" id="KW-0808">Transferase</keyword>
<dbReference type="SMART" id="SM00387">
    <property type="entry name" value="HATPase_c"/>
    <property type="match status" value="1"/>
</dbReference>
<dbReference type="GO" id="GO:0000155">
    <property type="term" value="F:phosphorelay sensor kinase activity"/>
    <property type="evidence" value="ECO:0007669"/>
    <property type="project" value="InterPro"/>
</dbReference>
<keyword evidence="8" id="KW-0902">Two-component regulatory system</keyword>
<evidence type="ECO:0000256" key="8">
    <source>
        <dbReference type="ARBA" id="ARBA00023012"/>
    </source>
</evidence>
<dbReference type="Pfam" id="PF00512">
    <property type="entry name" value="HisKA"/>
    <property type="match status" value="1"/>
</dbReference>
<keyword evidence="3" id="KW-0597">Phosphoprotein</keyword>
<accession>A0A2V2A4N4</accession>
<evidence type="ECO:0000256" key="3">
    <source>
        <dbReference type="ARBA" id="ARBA00022553"/>
    </source>
</evidence>
<sequence length="701" mass="79055">MHKKSKIWAALKTCFIIVVASAAWLPLSKATAQTYYLGVLAPQGETAAQNRWQPWLDELNDQLSDDTVILVPLALENWQQQIEAQQFALVLGPQVQFIKMNTIRWRWLATLQTETAQLNSNAQNARDKSPRDKIFSNQGFDAEGVNGQQSQNQLSTTVTLANEFNKLNEYTPLKQPSAMEEVASALWVAADSDIYRLQDLEQRHIAAVDTDAFGGYLLGAHLLQQNGIMPNHYQTQFVGYPIERTLHALASGKVDAAITPLCLMEEMARRGQINDKQYRLIHPVDTVSSCHSSTKIYPNWTLAATEQAPDALVRQINQNLFGKSQLEQRWLPAESSSDAERILYEMNRHPAQKQLSAHMIDWIKAHRLWMAVIILVILISTVNYAWMSWLAWRRQKKIVRQNRLIRDYDQQLHQSERFAVIGEMSGAIAHEINQPLATIQNYAQGLLIRSQHASLSKNAIDIAPLDNAATENALQQIVNETERVAAVVTNIRRWAGRSQANETRVDIAAIYQQCILLLGEQAVGVNFWLASDYQHLTLPNLLLDQLLINSMTNAVQQGATNIMLRCQAEEHDGKQWLVLHLSDDAGGFDQAQLKAQHLPENLPSQYATQSTKADGLGLGLMICQRLCKSLGGMMQLNNIDTKHEIEQVYQVMSSEQHRFKRSLNGKIQLLQTNANYQLSNMVGAQISFYLPLSLANNDEKL</sequence>
<evidence type="ECO:0000256" key="9">
    <source>
        <dbReference type="SAM" id="MobiDB-lite"/>
    </source>
</evidence>
<dbReference type="Gene3D" id="3.30.565.10">
    <property type="entry name" value="Histidine kinase-like ATPase, C-terminal domain"/>
    <property type="match status" value="1"/>
</dbReference>
<dbReference type="EC" id="2.7.13.3" evidence="2"/>
<dbReference type="InterPro" id="IPR003661">
    <property type="entry name" value="HisK_dim/P_dom"/>
</dbReference>
<dbReference type="Pfam" id="PF12974">
    <property type="entry name" value="Phosphonate-bd"/>
    <property type="match status" value="1"/>
</dbReference>
<dbReference type="EMBL" id="QGGM01000003">
    <property type="protein sequence ID" value="PWK14123.1"/>
    <property type="molecule type" value="Genomic_DNA"/>
</dbReference>
<protein>
    <recommendedName>
        <fullName evidence="2">histidine kinase</fullName>
        <ecNumber evidence="2">2.7.13.3</ecNumber>
    </recommendedName>
</protein>
<comment type="catalytic activity">
    <reaction evidence="1">
        <text>ATP + protein L-histidine = ADP + protein N-phospho-L-histidine.</text>
        <dbReference type="EC" id="2.7.13.3"/>
    </reaction>
</comment>
<dbReference type="InterPro" id="IPR005467">
    <property type="entry name" value="His_kinase_dom"/>
</dbReference>
<evidence type="ECO:0000256" key="10">
    <source>
        <dbReference type="SAM" id="Phobius"/>
    </source>
</evidence>
<dbReference type="SUPFAM" id="SSF47384">
    <property type="entry name" value="Homodimeric domain of signal transducing histidine kinase"/>
    <property type="match status" value="1"/>
</dbReference>
<dbReference type="Pfam" id="PF02518">
    <property type="entry name" value="HATPase_c"/>
    <property type="match status" value="1"/>
</dbReference>
<feature type="domain" description="Histidine kinase" evidence="11">
    <location>
        <begin position="427"/>
        <end position="638"/>
    </location>
</feature>
<evidence type="ECO:0000256" key="2">
    <source>
        <dbReference type="ARBA" id="ARBA00012438"/>
    </source>
</evidence>
<organism evidence="12 13">
    <name type="scientific">Psychrobacter immobilis</name>
    <dbReference type="NCBI Taxonomy" id="498"/>
    <lineage>
        <taxon>Bacteria</taxon>
        <taxon>Pseudomonadati</taxon>
        <taxon>Pseudomonadota</taxon>
        <taxon>Gammaproteobacteria</taxon>
        <taxon>Moraxellales</taxon>
        <taxon>Moraxellaceae</taxon>
        <taxon>Psychrobacter</taxon>
    </lineage>
</organism>
<evidence type="ECO:0000259" key="11">
    <source>
        <dbReference type="PROSITE" id="PS50109"/>
    </source>
</evidence>
<dbReference type="Proteomes" id="UP000245655">
    <property type="component" value="Unassembled WGS sequence"/>
</dbReference>
<name>A0A2V2A4N4_PSYIM</name>
<feature type="compositionally biased region" description="Basic and acidic residues" evidence="9">
    <location>
        <begin position="125"/>
        <end position="134"/>
    </location>
</feature>
<keyword evidence="10" id="KW-0472">Membrane</keyword>
<dbReference type="GeneID" id="60254596"/>
<dbReference type="SUPFAM" id="SSF53850">
    <property type="entry name" value="Periplasmic binding protein-like II"/>
    <property type="match status" value="1"/>
</dbReference>
<keyword evidence="10" id="KW-0812">Transmembrane</keyword>
<keyword evidence="10" id="KW-1133">Transmembrane helix</keyword>
<dbReference type="InterPro" id="IPR036097">
    <property type="entry name" value="HisK_dim/P_sf"/>
</dbReference>
<reference evidence="12 13" key="1">
    <citation type="submission" date="2018-05" db="EMBL/GenBank/DDBJ databases">
        <title>Genomic Encyclopedia of Type Strains, Phase IV (KMG-IV): sequencing the most valuable type-strain genomes for metagenomic binning, comparative biology and taxonomic classification.</title>
        <authorList>
            <person name="Goeker M."/>
        </authorList>
    </citation>
    <scope>NUCLEOTIDE SEQUENCE [LARGE SCALE GENOMIC DNA]</scope>
    <source>
        <strain evidence="12 13">DSM 7229</strain>
    </source>
</reference>
<dbReference type="PROSITE" id="PS50109">
    <property type="entry name" value="HIS_KIN"/>
    <property type="match status" value="1"/>
</dbReference>
<evidence type="ECO:0000256" key="1">
    <source>
        <dbReference type="ARBA" id="ARBA00000085"/>
    </source>
</evidence>
<dbReference type="PANTHER" id="PTHR43065">
    <property type="entry name" value="SENSOR HISTIDINE KINASE"/>
    <property type="match status" value="1"/>
</dbReference>
<feature type="transmembrane region" description="Helical" evidence="10">
    <location>
        <begin position="368"/>
        <end position="392"/>
    </location>
</feature>
<dbReference type="CDD" id="cd00082">
    <property type="entry name" value="HisKA"/>
    <property type="match status" value="1"/>
</dbReference>
<dbReference type="SUPFAM" id="SSF55874">
    <property type="entry name" value="ATPase domain of HSP90 chaperone/DNA topoisomerase II/histidine kinase"/>
    <property type="match status" value="1"/>
</dbReference>
<evidence type="ECO:0000256" key="6">
    <source>
        <dbReference type="ARBA" id="ARBA00022777"/>
    </source>
</evidence>
<keyword evidence="5" id="KW-0547">Nucleotide-binding</keyword>
<dbReference type="RefSeq" id="WP_109590287.1">
    <property type="nucleotide sequence ID" value="NZ_CAJGZY010000003.1"/>
</dbReference>
<dbReference type="InterPro" id="IPR003594">
    <property type="entry name" value="HATPase_dom"/>
</dbReference>
<keyword evidence="7" id="KW-0067">ATP-binding</keyword>
<dbReference type="Gene3D" id="3.40.190.10">
    <property type="entry name" value="Periplasmic binding protein-like II"/>
    <property type="match status" value="1"/>
</dbReference>
<dbReference type="Gene3D" id="1.10.287.130">
    <property type="match status" value="1"/>
</dbReference>
<evidence type="ECO:0000256" key="4">
    <source>
        <dbReference type="ARBA" id="ARBA00022679"/>
    </source>
</evidence>
<evidence type="ECO:0000256" key="5">
    <source>
        <dbReference type="ARBA" id="ARBA00022741"/>
    </source>
</evidence>
<comment type="caution">
    <text evidence="12">The sequence shown here is derived from an EMBL/GenBank/DDBJ whole genome shotgun (WGS) entry which is preliminary data.</text>
</comment>
<dbReference type="InterPro" id="IPR036890">
    <property type="entry name" value="HATPase_C_sf"/>
</dbReference>
<evidence type="ECO:0000313" key="12">
    <source>
        <dbReference type="EMBL" id="PWK14123.1"/>
    </source>
</evidence>
<keyword evidence="13" id="KW-1185">Reference proteome</keyword>
<gene>
    <name evidence="12" type="ORF">C8D84_103147</name>
</gene>
<keyword evidence="6 12" id="KW-0418">Kinase</keyword>
<feature type="region of interest" description="Disordered" evidence="9">
    <location>
        <begin position="119"/>
        <end position="148"/>
    </location>
</feature>
<dbReference type="PANTHER" id="PTHR43065:SF10">
    <property type="entry name" value="PEROXIDE STRESS-ACTIVATED HISTIDINE KINASE MAK3"/>
    <property type="match status" value="1"/>
</dbReference>
<dbReference type="SMART" id="SM00388">
    <property type="entry name" value="HisKA"/>
    <property type="match status" value="1"/>
</dbReference>
<evidence type="ECO:0000313" key="13">
    <source>
        <dbReference type="Proteomes" id="UP000245655"/>
    </source>
</evidence>
<evidence type="ECO:0000256" key="7">
    <source>
        <dbReference type="ARBA" id="ARBA00022840"/>
    </source>
</evidence>
<proteinExistence type="predicted"/>